<dbReference type="Gene3D" id="3.60.15.10">
    <property type="entry name" value="Ribonuclease Z/Hydroxyacylglutathione hydrolase-like"/>
    <property type="match status" value="1"/>
</dbReference>
<name>A0ABU1YZB7_9MICC</name>
<evidence type="ECO:0000313" key="3">
    <source>
        <dbReference type="EMBL" id="MDR7293707.1"/>
    </source>
</evidence>
<reference evidence="3" key="1">
    <citation type="submission" date="2023-07" db="EMBL/GenBank/DDBJ databases">
        <title>Sequencing the genomes of 1000 actinobacteria strains.</title>
        <authorList>
            <person name="Klenk H.-P."/>
        </authorList>
    </citation>
    <scope>NUCLEOTIDE SEQUENCE</scope>
    <source>
        <strain evidence="3">DSM 13068</strain>
    </source>
</reference>
<accession>A0ABU1YZB7</accession>
<evidence type="ECO:0000259" key="2">
    <source>
        <dbReference type="Pfam" id="PF12706"/>
    </source>
</evidence>
<evidence type="ECO:0000256" key="1">
    <source>
        <dbReference type="SAM" id="MobiDB-lite"/>
    </source>
</evidence>
<dbReference type="InterPro" id="IPR036866">
    <property type="entry name" value="RibonucZ/Hydroxyglut_hydro"/>
</dbReference>
<dbReference type="CDD" id="cd07716">
    <property type="entry name" value="RNaseZ_short-form-like_MBL-fold"/>
    <property type="match status" value="1"/>
</dbReference>
<dbReference type="PANTHER" id="PTHR46018">
    <property type="entry name" value="ZINC PHOSPHODIESTERASE ELAC PROTEIN 1"/>
    <property type="match status" value="1"/>
</dbReference>
<dbReference type="InterPro" id="IPR001279">
    <property type="entry name" value="Metallo-B-lactamas"/>
</dbReference>
<keyword evidence="4" id="KW-1185">Reference proteome</keyword>
<comment type="caution">
    <text evidence="3">The sequence shown here is derived from an EMBL/GenBank/DDBJ whole genome shotgun (WGS) entry which is preliminary data.</text>
</comment>
<dbReference type="Pfam" id="PF12706">
    <property type="entry name" value="Lactamase_B_2"/>
    <property type="match status" value="1"/>
</dbReference>
<dbReference type="Proteomes" id="UP001180715">
    <property type="component" value="Unassembled WGS sequence"/>
</dbReference>
<evidence type="ECO:0000313" key="4">
    <source>
        <dbReference type="Proteomes" id="UP001180715"/>
    </source>
</evidence>
<sequence>MKLTIIGSTGSFPGPGSPASCYLLTAHDGTRPWRVLLDFGSGSLGVLQRYMDLKDIDAVLISHLHPDHCMDLCGLHVAVHWDPEGWGRDRVRVYGPADTADRMADAYGLPRDPGMREDFDFRDWVAYEAVTIGPLTVTPYPVVHPVDEAYAFRIEGHEILEGRQIHSVLTYSGDTDECPELVEAARDADLFLCEAAFQEGRDDHIKGVHLTGKRAGEAAKAAAVQRLLLTHIPVWTDHTTVLEEARAEYSGELAVAVSGVTYGVRSGERIGDPRTATMSRVPESLARALQEAGVRHRPIPGHRGTRENPVQPGPHDPSP</sequence>
<feature type="region of interest" description="Disordered" evidence="1">
    <location>
        <begin position="286"/>
        <end position="319"/>
    </location>
</feature>
<dbReference type="PANTHER" id="PTHR46018:SF4">
    <property type="entry name" value="METALLO-HYDROLASE YHFI-RELATED"/>
    <property type="match status" value="1"/>
</dbReference>
<dbReference type="SUPFAM" id="SSF56281">
    <property type="entry name" value="Metallo-hydrolase/oxidoreductase"/>
    <property type="match status" value="1"/>
</dbReference>
<dbReference type="EMBL" id="JAVDXX010000001">
    <property type="protein sequence ID" value="MDR7293707.1"/>
    <property type="molecule type" value="Genomic_DNA"/>
</dbReference>
<proteinExistence type="predicted"/>
<dbReference type="RefSeq" id="WP_084590330.1">
    <property type="nucleotide sequence ID" value="NZ_JAVDXX010000001.1"/>
</dbReference>
<gene>
    <name evidence="3" type="ORF">J2S67_000975</name>
</gene>
<organism evidence="3 4">
    <name type="scientific">Pseudoglutamicibacter albus</name>
    <dbReference type="NCBI Taxonomy" id="98671"/>
    <lineage>
        <taxon>Bacteria</taxon>
        <taxon>Bacillati</taxon>
        <taxon>Actinomycetota</taxon>
        <taxon>Actinomycetes</taxon>
        <taxon>Micrococcales</taxon>
        <taxon>Micrococcaceae</taxon>
        <taxon>Pseudoglutamicibacter</taxon>
    </lineage>
</organism>
<feature type="domain" description="Metallo-beta-lactamase" evidence="2">
    <location>
        <begin position="50"/>
        <end position="232"/>
    </location>
</feature>
<protein>
    <submittedName>
        <fullName evidence="3">Ribonuclease BN (tRNA processing enzyme)</fullName>
    </submittedName>
</protein>